<proteinExistence type="predicted"/>
<evidence type="ECO:0000313" key="2">
    <source>
        <dbReference type="Proteomes" id="UP001165960"/>
    </source>
</evidence>
<keyword evidence="2" id="KW-1185">Reference proteome</keyword>
<sequence>MLEIPPTPPANFASCPGLNIGAGQPGCAPYWELALLSYCSQLSGQNCAYCVLGLPGPARLPCGSQDELWYGHDKEDKNCVQRGRQARRVGVKLADN</sequence>
<gene>
    <name evidence="1" type="ORF">DSO57_1016753</name>
</gene>
<name>A0ACC2TS48_9FUNG</name>
<reference evidence="1" key="1">
    <citation type="submission" date="2022-04" db="EMBL/GenBank/DDBJ databases">
        <title>Genome of the entomopathogenic fungus Entomophthora muscae.</title>
        <authorList>
            <person name="Elya C."/>
            <person name="Lovett B.R."/>
            <person name="Lee E."/>
            <person name="Macias A.M."/>
            <person name="Hajek A.E."/>
            <person name="De Bivort B.L."/>
            <person name="Kasson M.T."/>
            <person name="De Fine Licht H.H."/>
            <person name="Stajich J.E."/>
        </authorList>
    </citation>
    <scope>NUCLEOTIDE SEQUENCE</scope>
    <source>
        <strain evidence="1">Berkeley</strain>
    </source>
</reference>
<protein>
    <submittedName>
        <fullName evidence="1">Uncharacterized protein</fullName>
    </submittedName>
</protein>
<dbReference type="EMBL" id="QTSX02002198">
    <property type="protein sequence ID" value="KAJ9077449.1"/>
    <property type="molecule type" value="Genomic_DNA"/>
</dbReference>
<dbReference type="Proteomes" id="UP001165960">
    <property type="component" value="Unassembled WGS sequence"/>
</dbReference>
<accession>A0ACC2TS48</accession>
<evidence type="ECO:0000313" key="1">
    <source>
        <dbReference type="EMBL" id="KAJ9077449.1"/>
    </source>
</evidence>
<organism evidence="1 2">
    <name type="scientific">Entomophthora muscae</name>
    <dbReference type="NCBI Taxonomy" id="34485"/>
    <lineage>
        <taxon>Eukaryota</taxon>
        <taxon>Fungi</taxon>
        <taxon>Fungi incertae sedis</taxon>
        <taxon>Zoopagomycota</taxon>
        <taxon>Entomophthoromycotina</taxon>
        <taxon>Entomophthoromycetes</taxon>
        <taxon>Entomophthorales</taxon>
        <taxon>Entomophthoraceae</taxon>
        <taxon>Entomophthora</taxon>
    </lineage>
</organism>
<comment type="caution">
    <text evidence="1">The sequence shown here is derived from an EMBL/GenBank/DDBJ whole genome shotgun (WGS) entry which is preliminary data.</text>
</comment>